<evidence type="ECO:0000259" key="1">
    <source>
        <dbReference type="Pfam" id="PF01593"/>
    </source>
</evidence>
<feature type="domain" description="Amine oxidase" evidence="1">
    <location>
        <begin position="99"/>
        <end position="263"/>
    </location>
</feature>
<dbReference type="EMBL" id="JACCBI010000001">
    <property type="protein sequence ID" value="NYD68658.1"/>
    <property type="molecule type" value="Genomic_DNA"/>
</dbReference>
<sequence>MSDNAVTIVGAGLSGIACARALAEGGIPTRILERGRVPGGRLATKRFEERRVDIGASYFTVPDGSAFAGVVGEWMTRGLVRPWTDTFAVADDTRLRDRTTGPMRFAAPGGLRGLVADLAESLNVEHQRTVETVEPGALDGESVGDIVLAMPDPQANRLLPASHEIDAVEWEPVIAVILGFAERSWPADLQGAFVNDSATVGFIADDGARRGDGAPVLVAHTTSALAAAHLDDPHAVRPIVVDAVRRIFGITDEPEWVAAHRWTFARPATTHAQPFSFVDGIGVCGDAWGASPSVSTAWASGDALGRAIAASR</sequence>
<accession>A0A4Q2MAD9</accession>
<evidence type="ECO:0000313" key="5">
    <source>
        <dbReference type="Proteomes" id="UP000581087"/>
    </source>
</evidence>
<dbReference type="SUPFAM" id="SSF51905">
    <property type="entry name" value="FAD/NAD(P)-binding domain"/>
    <property type="match status" value="1"/>
</dbReference>
<dbReference type="InterPro" id="IPR002937">
    <property type="entry name" value="Amino_oxidase"/>
</dbReference>
<dbReference type="Gene3D" id="3.90.660.10">
    <property type="match status" value="1"/>
</dbReference>
<dbReference type="Pfam" id="PF01593">
    <property type="entry name" value="Amino_oxidase"/>
    <property type="match status" value="1"/>
</dbReference>
<dbReference type="EMBL" id="SDPM01000006">
    <property type="protein sequence ID" value="RXZ86030.1"/>
    <property type="molecule type" value="Genomic_DNA"/>
</dbReference>
<dbReference type="Proteomes" id="UP000581087">
    <property type="component" value="Unassembled WGS sequence"/>
</dbReference>
<protein>
    <submittedName>
        <fullName evidence="3">NAD/FAD-dependent oxidoreductase</fullName>
    </submittedName>
</protein>
<dbReference type="RefSeq" id="WP_129175660.1">
    <property type="nucleotide sequence ID" value="NZ_JACCBI010000001.1"/>
</dbReference>
<dbReference type="InterPro" id="IPR036188">
    <property type="entry name" value="FAD/NAD-bd_sf"/>
</dbReference>
<reference evidence="3 4" key="1">
    <citation type="submission" date="2019-01" db="EMBL/GenBank/DDBJ databases">
        <title>Agromyces.</title>
        <authorList>
            <person name="Li J."/>
        </authorList>
    </citation>
    <scope>NUCLEOTIDE SEQUENCE [LARGE SCALE GENOMIC DNA]</scope>
    <source>
        <strain evidence="3 4">DSM 23870</strain>
    </source>
</reference>
<keyword evidence="4" id="KW-1185">Reference proteome</keyword>
<evidence type="ECO:0000313" key="2">
    <source>
        <dbReference type="EMBL" id="NYD68658.1"/>
    </source>
</evidence>
<dbReference type="OrthoDB" id="5792777at2"/>
<dbReference type="PANTHER" id="PTHR16128">
    <property type="entry name" value="FAD/NAD(P)-BINDING OXIDOREDUCTASE FAMILY PROTEIN"/>
    <property type="match status" value="1"/>
</dbReference>
<dbReference type="AlphaFoldDB" id="A0A4Q2MAD9"/>
<dbReference type="GO" id="GO:0016491">
    <property type="term" value="F:oxidoreductase activity"/>
    <property type="evidence" value="ECO:0007669"/>
    <property type="project" value="InterPro"/>
</dbReference>
<dbReference type="Proteomes" id="UP000292686">
    <property type="component" value="Unassembled WGS sequence"/>
</dbReference>
<organism evidence="3 4">
    <name type="scientific">Agromyces atrinae</name>
    <dbReference type="NCBI Taxonomy" id="592376"/>
    <lineage>
        <taxon>Bacteria</taxon>
        <taxon>Bacillati</taxon>
        <taxon>Actinomycetota</taxon>
        <taxon>Actinomycetes</taxon>
        <taxon>Micrococcales</taxon>
        <taxon>Microbacteriaceae</taxon>
        <taxon>Agromyces</taxon>
    </lineage>
</organism>
<dbReference type="Pfam" id="PF13450">
    <property type="entry name" value="NAD_binding_8"/>
    <property type="match status" value="1"/>
</dbReference>
<dbReference type="Gene3D" id="3.50.50.60">
    <property type="entry name" value="FAD/NAD(P)-binding domain"/>
    <property type="match status" value="1"/>
</dbReference>
<name>A0A4Q2MAD9_9MICO</name>
<gene>
    <name evidence="2" type="ORF">BJ972_003177</name>
    <name evidence="3" type="ORF">ESP50_12560</name>
</gene>
<dbReference type="PANTHER" id="PTHR16128:SF5">
    <property type="entry name" value="FAD_NAD(P)-BINDING OXIDOREDUCTASE FAMILY PROTEIN"/>
    <property type="match status" value="1"/>
</dbReference>
<proteinExistence type="predicted"/>
<evidence type="ECO:0000313" key="3">
    <source>
        <dbReference type="EMBL" id="RXZ86030.1"/>
    </source>
</evidence>
<evidence type="ECO:0000313" key="4">
    <source>
        <dbReference type="Proteomes" id="UP000292686"/>
    </source>
</evidence>
<comment type="caution">
    <text evidence="3">The sequence shown here is derived from an EMBL/GenBank/DDBJ whole genome shotgun (WGS) entry which is preliminary data.</text>
</comment>
<reference evidence="2 5" key="2">
    <citation type="submission" date="2020-07" db="EMBL/GenBank/DDBJ databases">
        <title>Sequencing the genomes of 1000 actinobacteria strains.</title>
        <authorList>
            <person name="Klenk H.-P."/>
        </authorList>
    </citation>
    <scope>NUCLEOTIDE SEQUENCE [LARGE SCALE GENOMIC DNA]</scope>
    <source>
        <strain evidence="2 5">DSM 23870</strain>
    </source>
</reference>